<evidence type="ECO:0000256" key="2">
    <source>
        <dbReference type="SAM" id="Phobius"/>
    </source>
</evidence>
<feature type="region of interest" description="Disordered" evidence="1">
    <location>
        <begin position="262"/>
        <end position="281"/>
    </location>
</feature>
<keyword evidence="4" id="KW-1185">Reference proteome</keyword>
<dbReference type="InterPro" id="IPR011009">
    <property type="entry name" value="Kinase-like_dom_sf"/>
</dbReference>
<gene>
    <name evidence="3" type="ORF">GCM10009836_42090</name>
</gene>
<dbReference type="Proteomes" id="UP001500449">
    <property type="component" value="Unassembled WGS sequence"/>
</dbReference>
<keyword evidence="2" id="KW-1133">Transmembrane helix</keyword>
<evidence type="ECO:0000313" key="3">
    <source>
        <dbReference type="EMBL" id="GAA1857420.1"/>
    </source>
</evidence>
<dbReference type="GO" id="GO:0016301">
    <property type="term" value="F:kinase activity"/>
    <property type="evidence" value="ECO:0007669"/>
    <property type="project" value="UniProtKB-KW"/>
</dbReference>
<sequence>MSGQTEEQPGSEADPGGAAMASVPAAPAATLPPSAIPRPTTPRDGSRRGGAESPVRSLSPTGAGDVLANRYRLVTRVGSDLGAGAEFWQAEDTVLQRDVGVTVLRRRPADDEQEDPEGTARAGEMIVRALRSGGFEHPGCARLLDVLAAGSPGVPADVLGAAVTEWVADHSLTEAVAGGLIRPLRAARMVQELASAAEEAHGRGLVLGCDHPQRIRVTGDGRAQVAFVLPRPGVDPQDDVRGLGAVLYTLLTSRWPLSGSDAARAGLPSPDRAADGSPVPPSAVRPGVPVELDAVCGAALGSAGTVGRVHTAAAVHTMISEVVAEDDRSALFPPEHDGVPADPGDVWQKKTRRPARTEPARRRKLVIGLCVLGAAVLVVLGYLGVQVGSLFGEPKAPAIVLPGAGAVASAPTAPGGPAPSAAVTGVSVQVYDKTGDQDNTDDVDRAVDGNPATSWSTYTYKQQLPALKPGVGLMASFASVEQLSRITIDSPSAGSVVEVRSSASGDPDLDDTTLLTRQTLGSGVTTISLSDSQPVQHVLIWITKLGGGGDANVTEIDELTFYRAGV</sequence>
<feature type="region of interest" description="Disordered" evidence="1">
    <location>
        <begin position="332"/>
        <end position="359"/>
    </location>
</feature>
<dbReference type="Gene3D" id="1.10.510.10">
    <property type="entry name" value="Transferase(Phosphotransferase) domain 1"/>
    <property type="match status" value="1"/>
</dbReference>
<dbReference type="RefSeq" id="WP_344419595.1">
    <property type="nucleotide sequence ID" value="NZ_BAAAQK010000013.1"/>
</dbReference>
<protein>
    <submittedName>
        <fullName evidence="3">Protein kinase family protein</fullName>
    </submittedName>
</protein>
<accession>A0ABN2N9P5</accession>
<dbReference type="Gene3D" id="2.60.120.260">
    <property type="entry name" value="Galactose-binding domain-like"/>
    <property type="match status" value="1"/>
</dbReference>
<keyword evidence="2" id="KW-0472">Membrane</keyword>
<feature type="region of interest" description="Disordered" evidence="1">
    <location>
        <begin position="1"/>
        <end position="62"/>
    </location>
</feature>
<dbReference type="CDD" id="cd13973">
    <property type="entry name" value="PK_MviN-like"/>
    <property type="match status" value="1"/>
</dbReference>
<dbReference type="EMBL" id="BAAAQK010000013">
    <property type="protein sequence ID" value="GAA1857420.1"/>
    <property type="molecule type" value="Genomic_DNA"/>
</dbReference>
<organism evidence="3 4">
    <name type="scientific">Pseudonocardia ailaonensis</name>
    <dbReference type="NCBI Taxonomy" id="367279"/>
    <lineage>
        <taxon>Bacteria</taxon>
        <taxon>Bacillati</taxon>
        <taxon>Actinomycetota</taxon>
        <taxon>Actinomycetes</taxon>
        <taxon>Pseudonocardiales</taxon>
        <taxon>Pseudonocardiaceae</taxon>
        <taxon>Pseudonocardia</taxon>
    </lineage>
</organism>
<keyword evidence="3" id="KW-0418">Kinase</keyword>
<reference evidence="3 4" key="1">
    <citation type="journal article" date="2019" name="Int. J. Syst. Evol. Microbiol.">
        <title>The Global Catalogue of Microorganisms (GCM) 10K type strain sequencing project: providing services to taxonomists for standard genome sequencing and annotation.</title>
        <authorList>
            <consortium name="The Broad Institute Genomics Platform"/>
            <consortium name="The Broad Institute Genome Sequencing Center for Infectious Disease"/>
            <person name="Wu L."/>
            <person name="Ma J."/>
        </authorList>
    </citation>
    <scope>NUCLEOTIDE SEQUENCE [LARGE SCALE GENOMIC DNA]</scope>
    <source>
        <strain evidence="3 4">JCM 16009</strain>
    </source>
</reference>
<name>A0ABN2N9P5_9PSEU</name>
<keyword evidence="2" id="KW-0812">Transmembrane</keyword>
<feature type="compositionally biased region" description="Low complexity" evidence="1">
    <location>
        <begin position="15"/>
        <end position="33"/>
    </location>
</feature>
<comment type="caution">
    <text evidence="3">The sequence shown here is derived from an EMBL/GenBank/DDBJ whole genome shotgun (WGS) entry which is preliminary data.</text>
</comment>
<evidence type="ECO:0000313" key="4">
    <source>
        <dbReference type="Proteomes" id="UP001500449"/>
    </source>
</evidence>
<dbReference type="Gene3D" id="3.30.200.20">
    <property type="entry name" value="Phosphorylase Kinase, domain 1"/>
    <property type="match status" value="1"/>
</dbReference>
<keyword evidence="3" id="KW-0808">Transferase</keyword>
<feature type="transmembrane region" description="Helical" evidence="2">
    <location>
        <begin position="365"/>
        <end position="385"/>
    </location>
</feature>
<proteinExistence type="predicted"/>
<dbReference type="SUPFAM" id="SSF56112">
    <property type="entry name" value="Protein kinase-like (PK-like)"/>
    <property type="match status" value="1"/>
</dbReference>
<evidence type="ECO:0000256" key="1">
    <source>
        <dbReference type="SAM" id="MobiDB-lite"/>
    </source>
</evidence>